<dbReference type="InterPro" id="IPR052181">
    <property type="entry name" value="5hmC_binding"/>
</dbReference>
<dbReference type="Gene3D" id="3.10.590.10">
    <property type="entry name" value="ph1033 like domains"/>
    <property type="match status" value="1"/>
</dbReference>
<sequence>MNYWLVKSEPSTWSWDQQVAKGNKGEAWTGVRNHSAKLNMMKMKKGDLAFFYHSNEGKEIVGIVEIAREHYPDPTDASGKFVCVDIAARKPLKTPVTLVAVKAEAKLADMELLRLSRLSVQAVTPQQWAIVCKMGGV</sequence>
<dbReference type="Proteomes" id="UP000035762">
    <property type="component" value="Unassembled WGS sequence"/>
</dbReference>
<gene>
    <name evidence="2" type="ORF">BN961_03559</name>
</gene>
<dbReference type="InterPro" id="IPR002740">
    <property type="entry name" value="EVE_domain"/>
</dbReference>
<evidence type="ECO:0000259" key="1">
    <source>
        <dbReference type="Pfam" id="PF01878"/>
    </source>
</evidence>
<evidence type="ECO:0000313" key="3">
    <source>
        <dbReference type="Proteomes" id="UP000035762"/>
    </source>
</evidence>
<evidence type="ECO:0000313" key="2">
    <source>
        <dbReference type="EMBL" id="CEG10124.1"/>
    </source>
</evidence>
<feature type="domain" description="EVE" evidence="1">
    <location>
        <begin position="2"/>
        <end position="134"/>
    </location>
</feature>
<dbReference type="AlphaFoldDB" id="A0A090MVU2"/>
<dbReference type="RefSeq" id="WP_048757778.1">
    <property type="nucleotide sequence ID" value="NZ_CCAZ020000002.1"/>
</dbReference>
<dbReference type="InterPro" id="IPR047197">
    <property type="entry name" value="THYN1-like_EVE"/>
</dbReference>
<accession>A0A090MVU2</accession>
<dbReference type="OrthoDB" id="9791347at2"/>
<comment type="caution">
    <text evidence="2">The sequence shown here is derived from an EMBL/GenBank/DDBJ whole genome shotgun (WGS) entry which is preliminary data.</text>
</comment>
<keyword evidence="3" id="KW-1185">Reference proteome</keyword>
<dbReference type="PANTHER" id="PTHR14087">
    <property type="entry name" value="THYMOCYTE NUCLEAR PROTEIN 1"/>
    <property type="match status" value="1"/>
</dbReference>
<protein>
    <submittedName>
        <fullName evidence="2">EVE domain protein</fullName>
    </submittedName>
</protein>
<dbReference type="FunFam" id="3.10.590.10:FF:000008">
    <property type="entry name" value="Ubiquinol-cytochrome C reductase"/>
    <property type="match status" value="1"/>
</dbReference>
<name>A0A090MVU2_AFIFE</name>
<dbReference type="PANTHER" id="PTHR14087:SF7">
    <property type="entry name" value="THYMOCYTE NUCLEAR PROTEIN 1"/>
    <property type="match status" value="1"/>
</dbReference>
<dbReference type="CDD" id="cd21133">
    <property type="entry name" value="EVE"/>
    <property type="match status" value="1"/>
</dbReference>
<dbReference type="InterPro" id="IPR015947">
    <property type="entry name" value="PUA-like_sf"/>
</dbReference>
<dbReference type="STRING" id="1035.BN961_03559"/>
<organism evidence="2 3">
    <name type="scientific">Afipia felis</name>
    <name type="common">Cat scratch disease bacillus</name>
    <dbReference type="NCBI Taxonomy" id="1035"/>
    <lineage>
        <taxon>Bacteria</taxon>
        <taxon>Pseudomonadati</taxon>
        <taxon>Pseudomonadota</taxon>
        <taxon>Alphaproteobacteria</taxon>
        <taxon>Hyphomicrobiales</taxon>
        <taxon>Nitrobacteraceae</taxon>
        <taxon>Afipia</taxon>
    </lineage>
</organism>
<reference evidence="2 3" key="1">
    <citation type="journal article" date="2014" name="Genome Announc.">
        <title>Genome Sequence of Afipia felis Strain 76713, Isolated in Hospital Water Using an Amoeba Co-Culture Procedure.</title>
        <authorList>
            <person name="Benamar S."/>
            <person name="La Scola B."/>
            <person name="Croce O."/>
        </authorList>
    </citation>
    <scope>NUCLEOTIDE SEQUENCE [LARGE SCALE GENOMIC DNA]</scope>
    <source>
        <strain evidence="2 3">76713</strain>
    </source>
</reference>
<dbReference type="EMBL" id="CCAZ020000002">
    <property type="protein sequence ID" value="CEG10124.1"/>
    <property type="molecule type" value="Genomic_DNA"/>
</dbReference>
<proteinExistence type="predicted"/>
<dbReference type="SUPFAM" id="SSF88697">
    <property type="entry name" value="PUA domain-like"/>
    <property type="match status" value="1"/>
</dbReference>
<dbReference type="Pfam" id="PF01878">
    <property type="entry name" value="EVE"/>
    <property type="match status" value="1"/>
</dbReference>